<dbReference type="EMBL" id="CAJVCH010027947">
    <property type="protein sequence ID" value="CAG7703274.1"/>
    <property type="molecule type" value="Genomic_DNA"/>
</dbReference>
<feature type="region of interest" description="Disordered" evidence="2">
    <location>
        <begin position="239"/>
        <end position="290"/>
    </location>
</feature>
<feature type="coiled-coil region" evidence="1">
    <location>
        <begin position="121"/>
        <end position="148"/>
    </location>
</feature>
<gene>
    <name evidence="3" type="ORF">AFUS01_LOCUS4482</name>
</gene>
<evidence type="ECO:0000313" key="4">
    <source>
        <dbReference type="Proteomes" id="UP000708208"/>
    </source>
</evidence>
<proteinExistence type="predicted"/>
<protein>
    <submittedName>
        <fullName evidence="3">Uncharacterized protein</fullName>
    </submittedName>
</protein>
<feature type="compositionally biased region" description="Polar residues" evidence="2">
    <location>
        <begin position="275"/>
        <end position="290"/>
    </location>
</feature>
<evidence type="ECO:0000256" key="2">
    <source>
        <dbReference type="SAM" id="MobiDB-lite"/>
    </source>
</evidence>
<evidence type="ECO:0000256" key="1">
    <source>
        <dbReference type="SAM" id="Coils"/>
    </source>
</evidence>
<dbReference type="OrthoDB" id="7417618at2759"/>
<keyword evidence="4" id="KW-1185">Reference proteome</keyword>
<name>A0A8J2JUS9_9HEXA</name>
<comment type="caution">
    <text evidence="3">The sequence shown here is derived from an EMBL/GenBank/DDBJ whole genome shotgun (WGS) entry which is preliminary data.</text>
</comment>
<organism evidence="3 4">
    <name type="scientific">Allacma fusca</name>
    <dbReference type="NCBI Taxonomy" id="39272"/>
    <lineage>
        <taxon>Eukaryota</taxon>
        <taxon>Metazoa</taxon>
        <taxon>Ecdysozoa</taxon>
        <taxon>Arthropoda</taxon>
        <taxon>Hexapoda</taxon>
        <taxon>Collembola</taxon>
        <taxon>Symphypleona</taxon>
        <taxon>Sminthuridae</taxon>
        <taxon>Allacma</taxon>
    </lineage>
</organism>
<accession>A0A8J2JUS9</accession>
<dbReference type="Proteomes" id="UP000708208">
    <property type="component" value="Unassembled WGS sequence"/>
</dbReference>
<reference evidence="3" key="1">
    <citation type="submission" date="2021-06" db="EMBL/GenBank/DDBJ databases">
        <authorList>
            <person name="Hodson N. C."/>
            <person name="Mongue J. A."/>
            <person name="Jaron S. K."/>
        </authorList>
    </citation>
    <scope>NUCLEOTIDE SEQUENCE</scope>
</reference>
<dbReference type="AlphaFoldDB" id="A0A8J2JUS9"/>
<keyword evidence="1" id="KW-0175">Coiled coil</keyword>
<evidence type="ECO:0000313" key="3">
    <source>
        <dbReference type="EMBL" id="CAG7703274.1"/>
    </source>
</evidence>
<feature type="compositionally biased region" description="Basic residues" evidence="2">
    <location>
        <begin position="242"/>
        <end position="256"/>
    </location>
</feature>
<sequence length="290" mass="33554">MAFVGHSPNKTMERQLNQTGTLNLTLDRHNYTQMGHTMATTSNGQHGRGIKRTSNRAGFQDISYSRISREQPRIAVNRPAYQMELGQTIDVETADEKALLRHIVNQNQVTQRNMNSFMQGLNELHETCIQLQEENNVLRHENNVLTAEIRSKNLIIIGIDESDTENSENLKKKVVQFFTEALEVPNIDVDVVRRLGKKSGDWNRKIQVQFIRRSERDLVYSKKKILRTKNMKIFIDRDIPKNGRKKQKPTAARNKRASTWTPTKQIIWMKHPNPSEKSASPRNQTLILNM</sequence>